<feature type="domain" description="DUF4015" evidence="1">
    <location>
        <begin position="55"/>
        <end position="356"/>
    </location>
</feature>
<organism evidence="2 3">
    <name type="scientific">candidate division WOR-3 bacterium JGI_Cruoil_03_44_89</name>
    <dbReference type="NCBI Taxonomy" id="1973748"/>
    <lineage>
        <taxon>Bacteria</taxon>
        <taxon>Bacteria division WOR-3</taxon>
    </lineage>
</organism>
<dbReference type="PROSITE" id="PS51257">
    <property type="entry name" value="PROKAR_LIPOPROTEIN"/>
    <property type="match status" value="1"/>
</dbReference>
<reference evidence="2 3" key="1">
    <citation type="submission" date="2017-07" db="EMBL/GenBank/DDBJ databases">
        <title>Recovery of genomes from metagenomes via a dereplication, aggregation, and scoring strategy.</title>
        <authorList>
            <person name="Sieber C.M."/>
            <person name="Probst A.J."/>
            <person name="Sharrar A."/>
            <person name="Thomas B.C."/>
            <person name="Hess M."/>
            <person name="Tringe S.G."/>
            <person name="Banfield J.F."/>
        </authorList>
    </citation>
    <scope>NUCLEOTIDE SEQUENCE [LARGE SCALE GENOMIC DNA]</scope>
    <source>
        <strain evidence="2">JGI_Cruoil_03_44_89</strain>
    </source>
</reference>
<dbReference type="SUPFAM" id="SSF51445">
    <property type="entry name" value="(Trans)glycosidases"/>
    <property type="match status" value="1"/>
</dbReference>
<dbReference type="AlphaFoldDB" id="A0A235BPG6"/>
<gene>
    <name evidence="2" type="ORF">CH333_10675</name>
</gene>
<evidence type="ECO:0000259" key="1">
    <source>
        <dbReference type="Pfam" id="PF13200"/>
    </source>
</evidence>
<dbReference type="InterPro" id="IPR017853">
    <property type="entry name" value="GH"/>
</dbReference>
<accession>A0A235BPG6</accession>
<comment type="caution">
    <text evidence="2">The sequence shown here is derived from an EMBL/GenBank/DDBJ whole genome shotgun (WGS) entry which is preliminary data.</text>
</comment>
<dbReference type="Gene3D" id="3.20.20.80">
    <property type="entry name" value="Glycosidases"/>
    <property type="match status" value="1"/>
</dbReference>
<dbReference type="EMBL" id="NOZQ01000230">
    <property type="protein sequence ID" value="OYD13627.1"/>
    <property type="molecule type" value="Genomic_DNA"/>
</dbReference>
<protein>
    <recommendedName>
        <fullName evidence="1">DUF4015 domain-containing protein</fullName>
    </recommendedName>
</protein>
<dbReference type="Pfam" id="PF13200">
    <property type="entry name" value="DUF4015"/>
    <property type="match status" value="1"/>
</dbReference>
<sequence length="367" mass="43033">MVRYTFMVISVLMSFFGCARTAVVRLPEPREPLRKVEYPRHRIKIEQPLILLYRGIYLNYYAAGRLKRYIESMRRTELNCVVIDFKNDVGFVTYDTKVEFAKRIGAVKPVLDLESIVRVCNENGIYLIGRIVVFKDSILAKYDGGKFCIRHEDGELWRDRKRNLWVDQYSTGAWDYVIDIAKDLAERGVREIQFDYVRFPSKGDLDAMRFPHKTEDIEREDLMVEFLKRAYTSLKPYGVNVAVDLYGYTTWLESMKQEGQNLSKIENWVDVVCPMLYPSHFHSDFKKNANPREYHIVYESLVNGYEKIGKEKFVAYIQGFDLKSPNFGPEYIGNQIKAVRDAKARGYIVWNARSNYSALFQLLNSKR</sequence>
<evidence type="ECO:0000313" key="3">
    <source>
        <dbReference type="Proteomes" id="UP000215215"/>
    </source>
</evidence>
<proteinExistence type="predicted"/>
<evidence type="ECO:0000313" key="2">
    <source>
        <dbReference type="EMBL" id="OYD13627.1"/>
    </source>
</evidence>
<name>A0A235BPG6_UNCW3</name>
<dbReference type="InterPro" id="IPR025275">
    <property type="entry name" value="DUF4015"/>
</dbReference>
<dbReference type="Proteomes" id="UP000215215">
    <property type="component" value="Unassembled WGS sequence"/>
</dbReference>